<feature type="transmembrane region" description="Helical" evidence="8">
    <location>
        <begin position="42"/>
        <end position="62"/>
    </location>
</feature>
<dbReference type="PANTHER" id="PTHR20855">
    <property type="entry name" value="ADIPOR/PROGESTIN RECEPTOR-RELATED"/>
    <property type="match status" value="1"/>
</dbReference>
<evidence type="ECO:0000256" key="1">
    <source>
        <dbReference type="ARBA" id="ARBA00004651"/>
    </source>
</evidence>
<dbReference type="PANTHER" id="PTHR20855:SF3">
    <property type="entry name" value="LD03007P"/>
    <property type="match status" value="1"/>
</dbReference>
<dbReference type="STRING" id="558155.SAMN04487911_1473"/>
<dbReference type="EMBL" id="FQYX01000047">
    <property type="protein sequence ID" value="SHJ86362.1"/>
    <property type="molecule type" value="Genomic_DNA"/>
</dbReference>
<evidence type="ECO:0000256" key="8">
    <source>
        <dbReference type="SAM" id="Phobius"/>
    </source>
</evidence>
<keyword evidence="4 8" id="KW-0812">Transmembrane</keyword>
<keyword evidence="7" id="KW-0479">Metal-binding</keyword>
<keyword evidence="10" id="KW-1185">Reference proteome</keyword>
<dbReference type="InterPro" id="IPR004254">
    <property type="entry name" value="AdipoR/HlyIII-related"/>
</dbReference>
<keyword evidence="5 8" id="KW-1133">Transmembrane helix</keyword>
<feature type="transmembrane region" description="Helical" evidence="8">
    <location>
        <begin position="154"/>
        <end position="175"/>
    </location>
</feature>
<feature type="binding site" evidence="7">
    <location>
        <position position="60"/>
    </location>
    <ligand>
        <name>Zn(2+)</name>
        <dbReference type="ChEBI" id="CHEBI:29105"/>
    </ligand>
</feature>
<sequence length="205" mass="22956">MLAKEEKLNTLSHGLGILLGLIGFVVLFLNRGQHSSYATFSVVVYSISILLLFTASTVYHGVKEGGLKNKLRILDHICIYYLIAGTYTPVTLMMLEKGNGWPMFYAVWGLAALGTVMKLFYTGKYEFISTLLYLVMGWLIVLDLDGLMAQTSTLGISTMFLGGGLYTVGILFYAIKKIPYNHFIWHLFVLAGAISHWLFIFFEVV</sequence>
<feature type="binding site" evidence="7">
    <location>
        <position position="186"/>
    </location>
    <ligand>
        <name>Zn(2+)</name>
        <dbReference type="ChEBI" id="CHEBI:29105"/>
    </ligand>
</feature>
<name>A0A1M6MSH2_9FLAO</name>
<dbReference type="GO" id="GO:0005886">
    <property type="term" value="C:plasma membrane"/>
    <property type="evidence" value="ECO:0007669"/>
    <property type="project" value="UniProtKB-SubCell"/>
</dbReference>
<gene>
    <name evidence="9" type="ORF">SAMN04487911_1473</name>
</gene>
<evidence type="ECO:0000313" key="9">
    <source>
        <dbReference type="EMBL" id="SHJ86362.1"/>
    </source>
</evidence>
<evidence type="ECO:0000256" key="2">
    <source>
        <dbReference type="ARBA" id="ARBA00008488"/>
    </source>
</evidence>
<proteinExistence type="inferred from homology"/>
<feature type="transmembrane region" description="Helical" evidence="8">
    <location>
        <begin position="182"/>
        <end position="202"/>
    </location>
</feature>
<dbReference type="GO" id="GO:0046872">
    <property type="term" value="F:metal ion binding"/>
    <property type="evidence" value="ECO:0007669"/>
    <property type="project" value="UniProtKB-KW"/>
</dbReference>
<dbReference type="InterPro" id="IPR005744">
    <property type="entry name" value="Hy-lIII"/>
</dbReference>
<protein>
    <submittedName>
        <fullName evidence="9">Hemolysin III</fullName>
    </submittedName>
</protein>
<evidence type="ECO:0000313" key="10">
    <source>
        <dbReference type="Proteomes" id="UP000184231"/>
    </source>
</evidence>
<evidence type="ECO:0000256" key="7">
    <source>
        <dbReference type="PIRSR" id="PIRSR604254-1"/>
    </source>
</evidence>
<feature type="transmembrane region" description="Helical" evidence="8">
    <location>
        <begin position="74"/>
        <end position="95"/>
    </location>
</feature>
<evidence type="ECO:0000256" key="6">
    <source>
        <dbReference type="ARBA" id="ARBA00023136"/>
    </source>
</evidence>
<comment type="similarity">
    <text evidence="2">Belongs to the UPF0073 (Hly-III) family.</text>
</comment>
<dbReference type="GO" id="GO:0140911">
    <property type="term" value="F:pore-forming activity"/>
    <property type="evidence" value="ECO:0007669"/>
    <property type="project" value="InterPro"/>
</dbReference>
<dbReference type="AlphaFoldDB" id="A0A1M6MSH2"/>
<dbReference type="Proteomes" id="UP000184231">
    <property type="component" value="Unassembled WGS sequence"/>
</dbReference>
<organism evidence="9 10">
    <name type="scientific">Arenibacter nanhaiticus</name>
    <dbReference type="NCBI Taxonomy" id="558155"/>
    <lineage>
        <taxon>Bacteria</taxon>
        <taxon>Pseudomonadati</taxon>
        <taxon>Bacteroidota</taxon>
        <taxon>Flavobacteriia</taxon>
        <taxon>Flavobacteriales</taxon>
        <taxon>Flavobacteriaceae</taxon>
        <taxon>Arenibacter</taxon>
    </lineage>
</organism>
<evidence type="ECO:0000256" key="4">
    <source>
        <dbReference type="ARBA" id="ARBA00022692"/>
    </source>
</evidence>
<keyword evidence="3" id="KW-1003">Cell membrane</keyword>
<keyword evidence="6 8" id="KW-0472">Membrane</keyword>
<keyword evidence="7" id="KW-0862">Zinc</keyword>
<feature type="transmembrane region" description="Helical" evidence="8">
    <location>
        <begin position="12"/>
        <end position="30"/>
    </location>
</feature>
<feature type="binding site" evidence="7">
    <location>
        <position position="182"/>
    </location>
    <ligand>
        <name>Zn(2+)</name>
        <dbReference type="ChEBI" id="CHEBI:29105"/>
    </ligand>
</feature>
<dbReference type="OrthoDB" id="9813689at2"/>
<evidence type="ECO:0000256" key="3">
    <source>
        <dbReference type="ARBA" id="ARBA00022475"/>
    </source>
</evidence>
<reference evidence="10" key="1">
    <citation type="submission" date="2016-11" db="EMBL/GenBank/DDBJ databases">
        <authorList>
            <person name="Varghese N."/>
            <person name="Submissions S."/>
        </authorList>
    </citation>
    <scope>NUCLEOTIDE SEQUENCE [LARGE SCALE GENOMIC DNA]</scope>
    <source>
        <strain evidence="10">CGMCC 1.8863</strain>
    </source>
</reference>
<feature type="transmembrane region" description="Helical" evidence="8">
    <location>
        <begin position="101"/>
        <end position="121"/>
    </location>
</feature>
<dbReference type="Pfam" id="PF03006">
    <property type="entry name" value="HlyIII"/>
    <property type="match status" value="1"/>
</dbReference>
<dbReference type="NCBIfam" id="TIGR01065">
    <property type="entry name" value="hlyIII"/>
    <property type="match status" value="1"/>
</dbReference>
<feature type="transmembrane region" description="Helical" evidence="8">
    <location>
        <begin position="128"/>
        <end position="148"/>
    </location>
</feature>
<accession>A0A1M6MSH2</accession>
<evidence type="ECO:0000256" key="5">
    <source>
        <dbReference type="ARBA" id="ARBA00022989"/>
    </source>
</evidence>
<comment type="subcellular location">
    <subcellularLocation>
        <location evidence="1">Cell membrane</location>
        <topology evidence="1">Multi-pass membrane protein</topology>
    </subcellularLocation>
</comment>
<dbReference type="RefSeq" id="WP_072765941.1">
    <property type="nucleotide sequence ID" value="NZ_FQYX01000047.1"/>
</dbReference>